<dbReference type="RefSeq" id="WP_025253743.1">
    <property type="nucleotide sequence ID" value="NZ_CP004353.1"/>
</dbReference>
<proteinExistence type="predicted"/>
<sequence>MAFESDSLNRRSLGPVIASGVVGIALGVVAVVGASTFSDRNTIPTSDAATADQSLLGDPQYGSRQ</sequence>
<dbReference type="PATRIC" id="fig|1224164.3.peg.2404"/>
<evidence type="ECO:0008006" key="5">
    <source>
        <dbReference type="Google" id="ProtNLM"/>
    </source>
</evidence>
<feature type="transmembrane region" description="Helical" evidence="2">
    <location>
        <begin position="12"/>
        <end position="34"/>
    </location>
</feature>
<dbReference type="HOGENOM" id="CLU_192074_0_0_11"/>
<keyword evidence="4" id="KW-1185">Reference proteome</keyword>
<dbReference type="KEGG" id="cvt:B843_11920"/>
<protein>
    <recommendedName>
        <fullName evidence="5">Secreted protein</fullName>
    </recommendedName>
</protein>
<name>W5Y4G9_9CORY</name>
<dbReference type="AlphaFoldDB" id="W5Y4G9"/>
<dbReference type="EMBL" id="CP004353">
    <property type="protein sequence ID" value="AHI23760.1"/>
    <property type="molecule type" value="Genomic_DNA"/>
</dbReference>
<dbReference type="eggNOG" id="ENOG5031JSJ">
    <property type="taxonomic scope" value="Bacteria"/>
</dbReference>
<gene>
    <name evidence="3" type="ORF">B843_11920</name>
</gene>
<evidence type="ECO:0000256" key="1">
    <source>
        <dbReference type="SAM" id="MobiDB-lite"/>
    </source>
</evidence>
<accession>W5Y4G9</accession>
<evidence type="ECO:0000256" key="2">
    <source>
        <dbReference type="SAM" id="Phobius"/>
    </source>
</evidence>
<organism evidence="3 4">
    <name type="scientific">Corynebacterium vitaeruminis DSM 20294</name>
    <dbReference type="NCBI Taxonomy" id="1224164"/>
    <lineage>
        <taxon>Bacteria</taxon>
        <taxon>Bacillati</taxon>
        <taxon>Actinomycetota</taxon>
        <taxon>Actinomycetes</taxon>
        <taxon>Mycobacteriales</taxon>
        <taxon>Corynebacteriaceae</taxon>
        <taxon>Corynebacterium</taxon>
    </lineage>
</organism>
<evidence type="ECO:0000313" key="4">
    <source>
        <dbReference type="Proteomes" id="UP000019222"/>
    </source>
</evidence>
<dbReference type="Pfam" id="PF11021">
    <property type="entry name" value="DUF2613"/>
    <property type="match status" value="1"/>
</dbReference>
<keyword evidence="2" id="KW-0472">Membrane</keyword>
<dbReference type="STRING" id="1224164.B843_11920"/>
<feature type="compositionally biased region" description="Polar residues" evidence="1">
    <location>
        <begin position="38"/>
        <end position="53"/>
    </location>
</feature>
<dbReference type="InterPro" id="IPR022566">
    <property type="entry name" value="DUF2613"/>
</dbReference>
<evidence type="ECO:0000313" key="3">
    <source>
        <dbReference type="EMBL" id="AHI23760.1"/>
    </source>
</evidence>
<reference evidence="3 4" key="1">
    <citation type="submission" date="2013-02" db="EMBL/GenBank/DDBJ databases">
        <title>The complete genome sequence of Corynebacterium vitaeruminis DSM 20294.</title>
        <authorList>
            <person name="Ruckert C."/>
            <person name="Albersmeier A."/>
            <person name="Kalinowski J."/>
        </authorList>
    </citation>
    <scope>NUCLEOTIDE SEQUENCE [LARGE SCALE GENOMIC DNA]</scope>
    <source>
        <strain evidence="4">ATCC 10234</strain>
    </source>
</reference>
<keyword evidence="2" id="KW-1133">Transmembrane helix</keyword>
<keyword evidence="2" id="KW-0812">Transmembrane</keyword>
<dbReference type="Proteomes" id="UP000019222">
    <property type="component" value="Chromosome"/>
</dbReference>
<feature type="region of interest" description="Disordered" evidence="1">
    <location>
        <begin position="38"/>
        <end position="65"/>
    </location>
</feature>